<dbReference type="GO" id="GO:0008757">
    <property type="term" value="F:S-adenosylmethionine-dependent methyltransferase activity"/>
    <property type="evidence" value="ECO:0007669"/>
    <property type="project" value="InterPro"/>
</dbReference>
<dbReference type="Proteomes" id="UP001150924">
    <property type="component" value="Unassembled WGS sequence"/>
</dbReference>
<dbReference type="InterPro" id="IPR046977">
    <property type="entry name" value="RsmC/RlmG"/>
</dbReference>
<feature type="region of interest" description="Disordered" evidence="4">
    <location>
        <begin position="369"/>
        <end position="401"/>
    </location>
</feature>
<dbReference type="InterPro" id="IPR007848">
    <property type="entry name" value="Small_mtfrase_dom"/>
</dbReference>
<evidence type="ECO:0000256" key="1">
    <source>
        <dbReference type="ARBA" id="ARBA00022603"/>
    </source>
</evidence>
<evidence type="ECO:0000313" key="7">
    <source>
        <dbReference type="Proteomes" id="UP001150924"/>
    </source>
</evidence>
<dbReference type="PANTHER" id="PTHR47816">
    <property type="entry name" value="RIBOSOMAL RNA SMALL SUBUNIT METHYLTRANSFERASE C"/>
    <property type="match status" value="1"/>
</dbReference>
<evidence type="ECO:0000256" key="4">
    <source>
        <dbReference type="SAM" id="MobiDB-lite"/>
    </source>
</evidence>
<keyword evidence="2" id="KW-0808">Transferase</keyword>
<dbReference type="Pfam" id="PF05175">
    <property type="entry name" value="MTS"/>
    <property type="match status" value="1"/>
</dbReference>
<dbReference type="Gene3D" id="3.40.50.150">
    <property type="entry name" value="Vaccinia Virus protein VP39"/>
    <property type="match status" value="2"/>
</dbReference>
<sequence>MQGENLFNPSDPGVRLLAQAVQDLPPQALALVYGGPLPGLRQGATRWAIDVREQSAEEPAALVAPWAVDTTPRFRAAAVWPRAHLGKDFSEACLALAASVLLPGGRLLCAVRKDKGAPSLARTIAALLGSCETVERDRGYHLLAAEKTDRFDAKAAAELLAVRYEIAEPLLGEVPLLSAPGVFCRKHLDDGTRALLTALAAAELPTPRRVIDLGAGIGPLALWAAKRWPKGHVMAVESNVIAASLVRENAARLGCERVEALLSDGLPAAHPWRGTVELALVNPPTHAPPEAFAALVKPLPHWLREGGEAWFVVNRSGRLTQVLKDMRAQIETLEAPGFWIVRALELKLKRPGARDRWIEAIHMFSGQGVEQSPAKNELQRPGAWDMCDEEHSLSPKSESGR</sequence>
<protein>
    <submittedName>
        <fullName evidence="6">Methyltransferase</fullName>
    </submittedName>
</protein>
<dbReference type="AlphaFoldDB" id="A0A9X3EVT3"/>
<keyword evidence="7" id="KW-1185">Reference proteome</keyword>
<evidence type="ECO:0000256" key="2">
    <source>
        <dbReference type="ARBA" id="ARBA00022679"/>
    </source>
</evidence>
<proteinExistence type="predicted"/>
<gene>
    <name evidence="6" type="ORF">OV079_37830</name>
</gene>
<organism evidence="6 7">
    <name type="scientific">Nannocystis pusilla</name>
    <dbReference type="NCBI Taxonomy" id="889268"/>
    <lineage>
        <taxon>Bacteria</taxon>
        <taxon>Pseudomonadati</taxon>
        <taxon>Myxococcota</taxon>
        <taxon>Polyangia</taxon>
        <taxon>Nannocystales</taxon>
        <taxon>Nannocystaceae</taxon>
        <taxon>Nannocystis</taxon>
    </lineage>
</organism>
<keyword evidence="3" id="KW-0949">S-adenosyl-L-methionine</keyword>
<dbReference type="PANTHER" id="PTHR47816:SF4">
    <property type="entry name" value="RIBOSOMAL RNA SMALL SUBUNIT METHYLTRANSFERASE C"/>
    <property type="match status" value="1"/>
</dbReference>
<dbReference type="RefSeq" id="WP_267774465.1">
    <property type="nucleotide sequence ID" value="NZ_JAPNKE010000002.1"/>
</dbReference>
<dbReference type="SUPFAM" id="SSF53335">
    <property type="entry name" value="S-adenosyl-L-methionine-dependent methyltransferases"/>
    <property type="match status" value="1"/>
</dbReference>
<accession>A0A9X3EVT3</accession>
<feature type="domain" description="Methyltransferase small" evidence="5">
    <location>
        <begin position="174"/>
        <end position="341"/>
    </location>
</feature>
<dbReference type="EMBL" id="JAPNKE010000002">
    <property type="protein sequence ID" value="MCY1011224.1"/>
    <property type="molecule type" value="Genomic_DNA"/>
</dbReference>
<comment type="caution">
    <text evidence="6">The sequence shown here is derived from an EMBL/GenBank/DDBJ whole genome shotgun (WGS) entry which is preliminary data.</text>
</comment>
<feature type="compositionally biased region" description="Basic and acidic residues" evidence="4">
    <location>
        <begin position="389"/>
        <end position="401"/>
    </location>
</feature>
<name>A0A9X3EVT3_9BACT</name>
<keyword evidence="1 6" id="KW-0489">Methyltransferase</keyword>
<evidence type="ECO:0000313" key="6">
    <source>
        <dbReference type="EMBL" id="MCY1011224.1"/>
    </source>
</evidence>
<reference evidence="6" key="1">
    <citation type="submission" date="2022-11" db="EMBL/GenBank/DDBJ databases">
        <title>Minimal conservation of predation-associated metabolite biosynthetic gene clusters underscores biosynthetic potential of Myxococcota including descriptions for ten novel species: Archangium lansinium sp. nov., Myxococcus landrumus sp. nov., Nannocystis bai.</title>
        <authorList>
            <person name="Ahearne A."/>
            <person name="Stevens C."/>
            <person name="Phillips K."/>
        </authorList>
    </citation>
    <scope>NUCLEOTIDE SEQUENCE</scope>
    <source>
        <strain evidence="6">Na p29</strain>
    </source>
</reference>
<dbReference type="GO" id="GO:0032259">
    <property type="term" value="P:methylation"/>
    <property type="evidence" value="ECO:0007669"/>
    <property type="project" value="UniProtKB-KW"/>
</dbReference>
<dbReference type="InterPro" id="IPR029063">
    <property type="entry name" value="SAM-dependent_MTases_sf"/>
</dbReference>
<evidence type="ECO:0000256" key="3">
    <source>
        <dbReference type="ARBA" id="ARBA00022691"/>
    </source>
</evidence>
<dbReference type="CDD" id="cd02440">
    <property type="entry name" value="AdoMet_MTases"/>
    <property type="match status" value="1"/>
</dbReference>
<evidence type="ECO:0000259" key="5">
    <source>
        <dbReference type="Pfam" id="PF05175"/>
    </source>
</evidence>